<protein>
    <submittedName>
        <fullName evidence="2">YtpI-like protein</fullName>
    </submittedName>
</protein>
<reference evidence="2 3" key="1">
    <citation type="submission" date="2016-10" db="EMBL/GenBank/DDBJ databases">
        <authorList>
            <person name="de Groot N.N."/>
        </authorList>
    </citation>
    <scope>NUCLEOTIDE SEQUENCE [LARGE SCALE GENOMIC DNA]</scope>
    <source>
        <strain evidence="2 3">CGMCC 1.3442</strain>
    </source>
</reference>
<feature type="transmembrane region" description="Helical" evidence="1">
    <location>
        <begin position="6"/>
        <end position="24"/>
    </location>
</feature>
<dbReference type="InterPro" id="IPR025618">
    <property type="entry name" value="YtpI"/>
</dbReference>
<evidence type="ECO:0000256" key="1">
    <source>
        <dbReference type="SAM" id="Phobius"/>
    </source>
</evidence>
<dbReference type="RefSeq" id="WP_093856312.1">
    <property type="nucleotide sequence ID" value="NZ_BJVZ01000006.1"/>
</dbReference>
<evidence type="ECO:0000313" key="2">
    <source>
        <dbReference type="EMBL" id="SDN25105.1"/>
    </source>
</evidence>
<sequence length="96" mass="11378">MPLFIVIIVVSFVLYIYFKVRILNVKDPLFMRFTNAKARIALGLFISTFGMNQYYFYQTKLALFVCIVFLALGIAQIIYGYKLYKHYREEILKVND</sequence>
<dbReference type="STRING" id="237069.SAMN05216498_1856"/>
<dbReference type="OrthoDB" id="2453019at2"/>
<keyword evidence="3" id="KW-1185">Reference proteome</keyword>
<dbReference type="Proteomes" id="UP000199334">
    <property type="component" value="Unassembled WGS sequence"/>
</dbReference>
<dbReference type="Pfam" id="PF14007">
    <property type="entry name" value="YtpI"/>
    <property type="match status" value="1"/>
</dbReference>
<keyword evidence="1" id="KW-1133">Transmembrane helix</keyword>
<gene>
    <name evidence="2" type="ORF">SAMN05216498_1856</name>
</gene>
<keyword evidence="1" id="KW-0472">Membrane</keyword>
<dbReference type="AlphaFoldDB" id="A0A1G9ZVD6"/>
<accession>A0A1G9ZVD6</accession>
<feature type="transmembrane region" description="Helical" evidence="1">
    <location>
        <begin position="61"/>
        <end position="81"/>
    </location>
</feature>
<proteinExistence type="predicted"/>
<organism evidence="2 3">
    <name type="scientific">Tenuibacillus multivorans</name>
    <dbReference type="NCBI Taxonomy" id="237069"/>
    <lineage>
        <taxon>Bacteria</taxon>
        <taxon>Bacillati</taxon>
        <taxon>Bacillota</taxon>
        <taxon>Bacilli</taxon>
        <taxon>Bacillales</taxon>
        <taxon>Bacillaceae</taxon>
        <taxon>Tenuibacillus</taxon>
    </lineage>
</organism>
<keyword evidence="1" id="KW-0812">Transmembrane</keyword>
<name>A0A1G9ZVD6_9BACI</name>
<evidence type="ECO:0000313" key="3">
    <source>
        <dbReference type="Proteomes" id="UP000199334"/>
    </source>
</evidence>
<feature type="transmembrane region" description="Helical" evidence="1">
    <location>
        <begin position="36"/>
        <end position="55"/>
    </location>
</feature>
<dbReference type="EMBL" id="FNIG01000003">
    <property type="protein sequence ID" value="SDN25105.1"/>
    <property type="molecule type" value="Genomic_DNA"/>
</dbReference>